<dbReference type="HOGENOM" id="CLU_3314931_0_0_10"/>
<protein>
    <submittedName>
        <fullName evidence="1">Uncharacterized protein</fullName>
    </submittedName>
</protein>
<name>C9LJL5_9BACT</name>
<dbReference type="AlphaFoldDB" id="C9LJL5"/>
<reference evidence="1" key="1">
    <citation type="submission" date="2009-09" db="EMBL/GenBank/DDBJ databases">
        <authorList>
            <person name="Weinstock G."/>
            <person name="Sodergren E."/>
            <person name="Clifton S."/>
            <person name="Fulton L."/>
            <person name="Fulton B."/>
            <person name="Courtney L."/>
            <person name="Fronick C."/>
            <person name="Harrison M."/>
            <person name="Strong C."/>
            <person name="Farmer C."/>
            <person name="Delahaunty K."/>
            <person name="Markovic C."/>
            <person name="Hall O."/>
            <person name="Minx P."/>
            <person name="Tomlinson C."/>
            <person name="Mitreva M."/>
            <person name="Nelson J."/>
            <person name="Hou S."/>
            <person name="Wollam A."/>
            <person name="Pepin K.H."/>
            <person name="Johnson M."/>
            <person name="Bhonagiri V."/>
            <person name="Nash W.E."/>
            <person name="Warren W."/>
            <person name="Chinwalla A."/>
            <person name="Mardis E.R."/>
            <person name="Wilson R.K."/>
        </authorList>
    </citation>
    <scope>NUCLEOTIDE SEQUENCE [LARGE SCALE GENOMIC DNA]</scope>
    <source>
        <strain evidence="1">ATCC 51259</strain>
    </source>
</reference>
<evidence type="ECO:0000313" key="2">
    <source>
        <dbReference type="Proteomes" id="UP000003460"/>
    </source>
</evidence>
<keyword evidence="2" id="KW-1185">Reference proteome</keyword>
<evidence type="ECO:0000313" key="1">
    <source>
        <dbReference type="EMBL" id="EEX70387.1"/>
    </source>
</evidence>
<accession>C9LJL5</accession>
<gene>
    <name evidence="1" type="ORF">GCWU000325_02428</name>
</gene>
<sequence>MRQHIFFYKATSRQIIPTRGKQAYGIRPPSAKQAASLLK</sequence>
<dbReference type="EMBL" id="ACIJ02000028">
    <property type="protein sequence ID" value="EEX70387.1"/>
    <property type="molecule type" value="Genomic_DNA"/>
</dbReference>
<dbReference type="Proteomes" id="UP000003460">
    <property type="component" value="Unassembled WGS sequence"/>
</dbReference>
<proteinExistence type="predicted"/>
<organism evidence="1 2">
    <name type="scientific">Alloprevotella tannerae ATCC 51259</name>
    <dbReference type="NCBI Taxonomy" id="626522"/>
    <lineage>
        <taxon>Bacteria</taxon>
        <taxon>Pseudomonadati</taxon>
        <taxon>Bacteroidota</taxon>
        <taxon>Bacteroidia</taxon>
        <taxon>Bacteroidales</taxon>
        <taxon>Prevotellaceae</taxon>
        <taxon>Alloprevotella</taxon>
    </lineage>
</organism>
<comment type="caution">
    <text evidence="1">The sequence shown here is derived from an EMBL/GenBank/DDBJ whole genome shotgun (WGS) entry which is preliminary data.</text>
</comment>